<sequence length="32" mass="3670">MAMKPLGGGDFDMGDTTRNKQTNNYRPLPWRT</sequence>
<dbReference type="EMBL" id="MN738956">
    <property type="protein sequence ID" value="QHT32976.1"/>
    <property type="molecule type" value="Genomic_DNA"/>
</dbReference>
<organism evidence="2">
    <name type="scientific">viral metagenome</name>
    <dbReference type="NCBI Taxonomy" id="1070528"/>
    <lineage>
        <taxon>unclassified sequences</taxon>
        <taxon>metagenomes</taxon>
        <taxon>organismal metagenomes</taxon>
    </lineage>
</organism>
<proteinExistence type="predicted"/>
<name>A0A6C0EUX2_9ZZZZ</name>
<dbReference type="AlphaFoldDB" id="A0A6C0EUX2"/>
<evidence type="ECO:0000256" key="1">
    <source>
        <dbReference type="SAM" id="MobiDB-lite"/>
    </source>
</evidence>
<evidence type="ECO:0000313" key="2">
    <source>
        <dbReference type="EMBL" id="QHT32976.1"/>
    </source>
</evidence>
<feature type="region of interest" description="Disordered" evidence="1">
    <location>
        <begin position="1"/>
        <end position="32"/>
    </location>
</feature>
<feature type="compositionally biased region" description="Gly residues" evidence="1">
    <location>
        <begin position="1"/>
        <end position="11"/>
    </location>
</feature>
<protein>
    <submittedName>
        <fullName evidence="2">Uncharacterized protein</fullName>
    </submittedName>
</protein>
<accession>A0A6C0EUX2</accession>
<reference evidence="2" key="1">
    <citation type="journal article" date="2020" name="Nature">
        <title>Giant virus diversity and host interactions through global metagenomics.</title>
        <authorList>
            <person name="Schulz F."/>
            <person name="Roux S."/>
            <person name="Paez-Espino D."/>
            <person name="Jungbluth S."/>
            <person name="Walsh D.A."/>
            <person name="Denef V.J."/>
            <person name="McMahon K.D."/>
            <person name="Konstantinidis K.T."/>
            <person name="Eloe-Fadrosh E.A."/>
            <person name="Kyrpides N.C."/>
            <person name="Woyke T."/>
        </authorList>
    </citation>
    <scope>NUCLEOTIDE SEQUENCE</scope>
    <source>
        <strain evidence="2">GVMAG-M-3300009161-34</strain>
    </source>
</reference>